<feature type="transmembrane region" description="Helical" evidence="2">
    <location>
        <begin position="287"/>
        <end position="304"/>
    </location>
</feature>
<dbReference type="VEuPathDB" id="TrichDB:TVAG_453870"/>
<proteinExistence type="predicted"/>
<gene>
    <name evidence="3" type="ORF">TVAG_453870</name>
</gene>
<dbReference type="EMBL" id="DS113229">
    <property type="protein sequence ID" value="EAY17559.1"/>
    <property type="molecule type" value="Genomic_DNA"/>
</dbReference>
<evidence type="ECO:0000313" key="3">
    <source>
        <dbReference type="EMBL" id="EAY17559.1"/>
    </source>
</evidence>
<accession>A2DPW3</accession>
<evidence type="ECO:0000256" key="1">
    <source>
        <dbReference type="SAM" id="MobiDB-lite"/>
    </source>
</evidence>
<dbReference type="AlphaFoldDB" id="A2DPW3"/>
<organism evidence="3 4">
    <name type="scientific">Trichomonas vaginalis (strain ATCC PRA-98 / G3)</name>
    <dbReference type="NCBI Taxonomy" id="412133"/>
    <lineage>
        <taxon>Eukaryota</taxon>
        <taxon>Metamonada</taxon>
        <taxon>Parabasalia</taxon>
        <taxon>Trichomonadida</taxon>
        <taxon>Trichomonadidae</taxon>
        <taxon>Trichomonas</taxon>
    </lineage>
</organism>
<dbReference type="Proteomes" id="UP000001542">
    <property type="component" value="Unassembled WGS sequence"/>
</dbReference>
<feature type="transmembrane region" description="Helical" evidence="2">
    <location>
        <begin position="92"/>
        <end position="112"/>
    </location>
</feature>
<sequence>MLYEPRKINSSSIHREALGLGKLEMCKGYEYGELIFFAVMFLIIFIPHMIAIRKLHHPLVGFIISCVQNIYFTYTFISIFCWAKNGKASPGFIPILGAVLIPASVIMNYFIYYRRNNGRKPTPVTKFRRKMFFDYSLGKKQLKEETKLKVMSIPKNENPDDFLMNILKESIYGPPKIFLRSYYSDKKGIFVFVPYHTWEPISTPIFDINRSKIMILKFTHYFQLTEELQNKVRIYVNGVKFVHHEYFGVDFDESKCSLKEANQAGNLHQTMVISNGSLLMSFLNSKFGFFIYIISHIFGLSTFFDDLFGMQVSTTEIDTKRLLSNDNSLRNERYKADANGGVDIEQPPKDPKHLREFARYFISIGMIRPMTRNNQQDQDHEENSDKPKKKKKKDKKEKKENEELLGVDQPAFPPPSQAPDSEDVELQDISTVNPYTNPYEDDY</sequence>
<dbReference type="RefSeq" id="XP_001329694.1">
    <property type="nucleotide sequence ID" value="XM_001329659.1"/>
</dbReference>
<evidence type="ECO:0000313" key="4">
    <source>
        <dbReference type="Proteomes" id="UP000001542"/>
    </source>
</evidence>
<evidence type="ECO:0000256" key="2">
    <source>
        <dbReference type="SAM" id="Phobius"/>
    </source>
</evidence>
<feature type="transmembrane region" description="Helical" evidence="2">
    <location>
        <begin position="59"/>
        <end position="80"/>
    </location>
</feature>
<feature type="region of interest" description="Disordered" evidence="1">
    <location>
        <begin position="369"/>
        <end position="443"/>
    </location>
</feature>
<reference evidence="3" key="1">
    <citation type="submission" date="2006-10" db="EMBL/GenBank/DDBJ databases">
        <authorList>
            <person name="Amadeo P."/>
            <person name="Zhao Q."/>
            <person name="Wortman J."/>
            <person name="Fraser-Liggett C."/>
            <person name="Carlton J."/>
        </authorList>
    </citation>
    <scope>NUCLEOTIDE SEQUENCE</scope>
    <source>
        <strain evidence="3">G3</strain>
    </source>
</reference>
<reference evidence="3" key="2">
    <citation type="journal article" date="2007" name="Science">
        <title>Draft genome sequence of the sexually transmitted pathogen Trichomonas vaginalis.</title>
        <authorList>
            <person name="Carlton J.M."/>
            <person name="Hirt R.P."/>
            <person name="Silva J.C."/>
            <person name="Delcher A.L."/>
            <person name="Schatz M."/>
            <person name="Zhao Q."/>
            <person name="Wortman J.R."/>
            <person name="Bidwell S.L."/>
            <person name="Alsmark U.C.M."/>
            <person name="Besteiro S."/>
            <person name="Sicheritz-Ponten T."/>
            <person name="Noel C.J."/>
            <person name="Dacks J.B."/>
            <person name="Foster P.G."/>
            <person name="Simillion C."/>
            <person name="Van de Peer Y."/>
            <person name="Miranda-Saavedra D."/>
            <person name="Barton G.J."/>
            <person name="Westrop G.D."/>
            <person name="Mueller S."/>
            <person name="Dessi D."/>
            <person name="Fiori P.L."/>
            <person name="Ren Q."/>
            <person name="Paulsen I."/>
            <person name="Zhang H."/>
            <person name="Bastida-Corcuera F.D."/>
            <person name="Simoes-Barbosa A."/>
            <person name="Brown M.T."/>
            <person name="Hayes R.D."/>
            <person name="Mukherjee M."/>
            <person name="Okumura C.Y."/>
            <person name="Schneider R."/>
            <person name="Smith A.J."/>
            <person name="Vanacova S."/>
            <person name="Villalvazo M."/>
            <person name="Haas B.J."/>
            <person name="Pertea M."/>
            <person name="Feldblyum T.V."/>
            <person name="Utterback T.R."/>
            <person name="Shu C.L."/>
            <person name="Osoegawa K."/>
            <person name="de Jong P.J."/>
            <person name="Hrdy I."/>
            <person name="Horvathova L."/>
            <person name="Zubacova Z."/>
            <person name="Dolezal P."/>
            <person name="Malik S.B."/>
            <person name="Logsdon J.M. Jr."/>
            <person name="Henze K."/>
            <person name="Gupta A."/>
            <person name="Wang C.C."/>
            <person name="Dunne R.L."/>
            <person name="Upcroft J.A."/>
            <person name="Upcroft P."/>
            <person name="White O."/>
            <person name="Salzberg S.L."/>
            <person name="Tang P."/>
            <person name="Chiu C.-H."/>
            <person name="Lee Y.-S."/>
            <person name="Embley T.M."/>
            <person name="Coombs G.H."/>
            <person name="Mottram J.C."/>
            <person name="Tachezy J."/>
            <person name="Fraser-Liggett C.M."/>
            <person name="Johnson P.J."/>
        </authorList>
    </citation>
    <scope>NUCLEOTIDE SEQUENCE [LARGE SCALE GENOMIC DNA]</scope>
    <source>
        <strain evidence="3">G3</strain>
    </source>
</reference>
<feature type="compositionally biased region" description="Basic residues" evidence="1">
    <location>
        <begin position="387"/>
        <end position="396"/>
    </location>
</feature>
<dbReference type="KEGG" id="tva:4775576"/>
<keyword evidence="2" id="KW-0812">Transmembrane</keyword>
<feature type="transmembrane region" description="Helical" evidence="2">
    <location>
        <begin position="34"/>
        <end position="52"/>
    </location>
</feature>
<keyword evidence="2" id="KW-1133">Transmembrane helix</keyword>
<dbReference type="VEuPathDB" id="TrichDB:TVAGG3_0552330"/>
<keyword evidence="4" id="KW-1185">Reference proteome</keyword>
<keyword evidence="2" id="KW-0472">Membrane</keyword>
<feature type="compositionally biased region" description="Basic and acidic residues" evidence="1">
    <location>
        <begin position="377"/>
        <end position="386"/>
    </location>
</feature>
<dbReference type="InParanoid" id="A2DPW3"/>
<name>A2DPW3_TRIV3</name>
<protein>
    <submittedName>
        <fullName evidence="3">Uncharacterized protein</fullName>
    </submittedName>
</protein>